<keyword evidence="2 3" id="KW-0802">TPR repeat</keyword>
<dbReference type="InterPro" id="IPR052346">
    <property type="entry name" value="O-mannosyl-transferase_TMTC"/>
</dbReference>
<comment type="caution">
    <text evidence="5">The sequence shown here is derived from an EMBL/GenBank/DDBJ whole genome shotgun (WGS) entry which is preliminary data.</text>
</comment>
<feature type="transmembrane region" description="Helical" evidence="4">
    <location>
        <begin position="27"/>
        <end position="44"/>
    </location>
</feature>
<feature type="repeat" description="TPR" evidence="3">
    <location>
        <begin position="499"/>
        <end position="532"/>
    </location>
</feature>
<name>A0AAW4L6E0_9BACT</name>
<feature type="transmembrane region" description="Helical" evidence="4">
    <location>
        <begin position="361"/>
        <end position="380"/>
    </location>
</feature>
<dbReference type="PANTHER" id="PTHR44227:SF3">
    <property type="entry name" value="PROTEIN O-MANNOSYL-TRANSFERASE TMTC4"/>
    <property type="match status" value="1"/>
</dbReference>
<dbReference type="GO" id="GO:0030968">
    <property type="term" value="P:endoplasmic reticulum unfolded protein response"/>
    <property type="evidence" value="ECO:0007669"/>
    <property type="project" value="TreeGrafter"/>
</dbReference>
<feature type="transmembrane region" description="Helical" evidence="4">
    <location>
        <begin position="392"/>
        <end position="412"/>
    </location>
</feature>
<dbReference type="InterPro" id="IPR019734">
    <property type="entry name" value="TPR_rpt"/>
</dbReference>
<dbReference type="Pfam" id="PF13414">
    <property type="entry name" value="TPR_11"/>
    <property type="match status" value="2"/>
</dbReference>
<dbReference type="EMBL" id="JAHCVJ010000013">
    <property type="protein sequence ID" value="MBT0666543.1"/>
    <property type="molecule type" value="Genomic_DNA"/>
</dbReference>
<feature type="repeat" description="TPR" evidence="3">
    <location>
        <begin position="465"/>
        <end position="498"/>
    </location>
</feature>
<feature type="transmembrane region" description="Helical" evidence="4">
    <location>
        <begin position="268"/>
        <end position="290"/>
    </location>
</feature>
<evidence type="ECO:0000313" key="6">
    <source>
        <dbReference type="Proteomes" id="UP000811899"/>
    </source>
</evidence>
<keyword evidence="4" id="KW-1133">Transmembrane helix</keyword>
<feature type="repeat" description="TPR" evidence="3">
    <location>
        <begin position="672"/>
        <end position="705"/>
    </location>
</feature>
<dbReference type="GO" id="GO:0000030">
    <property type="term" value="F:mannosyltransferase activity"/>
    <property type="evidence" value="ECO:0007669"/>
    <property type="project" value="TreeGrafter"/>
</dbReference>
<dbReference type="PANTHER" id="PTHR44227">
    <property type="match status" value="1"/>
</dbReference>
<evidence type="ECO:0000256" key="2">
    <source>
        <dbReference type="ARBA" id="ARBA00022803"/>
    </source>
</evidence>
<keyword evidence="1" id="KW-0677">Repeat</keyword>
<dbReference type="SUPFAM" id="SSF48452">
    <property type="entry name" value="TPR-like"/>
    <property type="match status" value="1"/>
</dbReference>
<dbReference type="Pfam" id="PF00515">
    <property type="entry name" value="TPR_1"/>
    <property type="match status" value="1"/>
</dbReference>
<feature type="transmembrane region" description="Helical" evidence="4">
    <location>
        <begin position="424"/>
        <end position="446"/>
    </location>
</feature>
<feature type="transmembrane region" description="Helical" evidence="4">
    <location>
        <begin position="150"/>
        <end position="171"/>
    </location>
</feature>
<evidence type="ECO:0000256" key="1">
    <source>
        <dbReference type="ARBA" id="ARBA00022737"/>
    </source>
</evidence>
<dbReference type="Proteomes" id="UP000811899">
    <property type="component" value="Unassembled WGS sequence"/>
</dbReference>
<dbReference type="InterPro" id="IPR011990">
    <property type="entry name" value="TPR-like_helical_dom_sf"/>
</dbReference>
<feature type="repeat" description="TPR" evidence="3">
    <location>
        <begin position="533"/>
        <end position="566"/>
    </location>
</feature>
<accession>A0AAW4L6E0</accession>
<feature type="transmembrane region" description="Helical" evidence="4">
    <location>
        <begin position="111"/>
        <end position="129"/>
    </location>
</feature>
<reference evidence="5 6" key="1">
    <citation type="submission" date="2021-05" db="EMBL/GenBank/DDBJ databases">
        <title>The draft genome of Geobacter pelophilus DSM 12255.</title>
        <authorList>
            <person name="Xu Z."/>
            <person name="Masuda Y."/>
            <person name="Itoh H."/>
            <person name="Senoo K."/>
        </authorList>
    </citation>
    <scope>NUCLEOTIDE SEQUENCE [LARGE SCALE GENOMIC DNA]</scope>
    <source>
        <strain evidence="5 6">DSM 12255</strain>
    </source>
</reference>
<feature type="transmembrane region" description="Helical" evidence="4">
    <location>
        <begin position="302"/>
        <end position="326"/>
    </location>
</feature>
<gene>
    <name evidence="5" type="ORF">KI809_19715</name>
</gene>
<proteinExistence type="predicted"/>
<evidence type="ECO:0000256" key="3">
    <source>
        <dbReference type="PROSITE-ProRule" id="PRU00339"/>
    </source>
</evidence>
<dbReference type="AlphaFoldDB" id="A0AAW4L6E0"/>
<keyword evidence="4" id="KW-0812">Transmembrane</keyword>
<evidence type="ECO:0000313" key="5">
    <source>
        <dbReference type="EMBL" id="MBT0666543.1"/>
    </source>
</evidence>
<sequence>MRRLASSNLAGESLTGSDIGAEQRRKLLLAAFVAILTFMVYLPTLRNGFVSWDDGHYVYENRHILAINWGFFKWALTNVDIVYWHPLTWISHALDVAIWGLNPLGHHLTNIVFHAVNTFLVVIFTWRLLQTAQHHARSGCCRDGFFAKEGQAILVAAGVTGVLFGLHPLHVESVAWVAERKDLLYSLFYLLGLLSYMVYVCEYGKDQGTWEFLRNRGYYLTMLCFFLSLASKPMAVSFPAIIMLLDWYPLRRDFAAQWRTLLLEKLPFFALGGAISVITVVAQAKVGAMVAMGEIPFGVRVLVAFQSLVIYCWKMMIPVGLLPLYPYPDNVSLLKPEYVGSMLLITGVTLVCVTIAKRQRLWLAVWGSFLLSVFPVIGLLQSGPQPLADRFVYLPSLGPFILVGVAFAIFWGKSSAETLARLSLASLAALMAVVMGYMTVVQIAIWKDSMVMWSHVINKVPHRLPFAYHNRGILFFDKGELNLAIADATQAIGLAPEFPDAYHNRGNAYAAKGEYDRALVDYNMAIKLKPADPVIYNSRGLLFAGRGEFNHALADYGKSIALQPDYMEAYNNRGLAYAGMGEFSLAVDDYDRASALNPSDASIHINRGIAFAAMGRSDLAENEYSFVIKQKPTPELTANAHSNRGILRFNRKEYDRALEDFTSAVTLNPGSVAAYNNRGALYRAIGDYAHATADFTRMLELNPGSEKAYLGRGDSYLLGGSTAMAKEDYLAACRMGSAVGCRKADSLH</sequence>
<evidence type="ECO:0000256" key="4">
    <source>
        <dbReference type="SAM" id="Phobius"/>
    </source>
</evidence>
<dbReference type="SMART" id="SM00028">
    <property type="entry name" value="TPR"/>
    <property type="match status" value="8"/>
</dbReference>
<dbReference type="Pfam" id="PF13432">
    <property type="entry name" value="TPR_16"/>
    <property type="match status" value="1"/>
</dbReference>
<keyword evidence="6" id="KW-1185">Reference proteome</keyword>
<dbReference type="Pfam" id="PF13181">
    <property type="entry name" value="TPR_8"/>
    <property type="match status" value="1"/>
</dbReference>
<feature type="transmembrane region" description="Helical" evidence="4">
    <location>
        <begin position="222"/>
        <end position="248"/>
    </location>
</feature>
<dbReference type="GO" id="GO:0035269">
    <property type="term" value="P:protein O-linked glycosylation via mannose"/>
    <property type="evidence" value="ECO:0007669"/>
    <property type="project" value="TreeGrafter"/>
</dbReference>
<dbReference type="PROSITE" id="PS50005">
    <property type="entry name" value="TPR"/>
    <property type="match status" value="6"/>
</dbReference>
<organism evidence="5 6">
    <name type="scientific">Geoanaerobacter pelophilus</name>
    <dbReference type="NCBI Taxonomy" id="60036"/>
    <lineage>
        <taxon>Bacteria</taxon>
        <taxon>Pseudomonadati</taxon>
        <taxon>Thermodesulfobacteriota</taxon>
        <taxon>Desulfuromonadia</taxon>
        <taxon>Geobacterales</taxon>
        <taxon>Geobacteraceae</taxon>
        <taxon>Geoanaerobacter</taxon>
    </lineage>
</organism>
<feature type="repeat" description="TPR" evidence="3">
    <location>
        <begin position="567"/>
        <end position="600"/>
    </location>
</feature>
<feature type="repeat" description="TPR" evidence="3">
    <location>
        <begin position="638"/>
        <end position="671"/>
    </location>
</feature>
<dbReference type="PROSITE" id="PS50293">
    <property type="entry name" value="TPR_REGION"/>
    <property type="match status" value="4"/>
</dbReference>
<dbReference type="Gene3D" id="1.25.40.10">
    <property type="entry name" value="Tetratricopeptide repeat domain"/>
    <property type="match status" value="3"/>
</dbReference>
<protein>
    <submittedName>
        <fullName evidence="5">Tetratricopeptide repeat protein</fullName>
    </submittedName>
</protein>
<feature type="transmembrane region" description="Helical" evidence="4">
    <location>
        <begin position="183"/>
        <end position="201"/>
    </location>
</feature>
<feature type="transmembrane region" description="Helical" evidence="4">
    <location>
        <begin position="338"/>
        <end position="356"/>
    </location>
</feature>
<keyword evidence="4" id="KW-0472">Membrane</keyword>